<name>K9W9F7_9CYAN</name>
<dbReference type="EMBL" id="CP003630">
    <property type="protein sequence ID" value="AFZ16451.1"/>
    <property type="molecule type" value="Genomic_DNA"/>
</dbReference>
<proteinExistence type="predicted"/>
<dbReference type="STRING" id="1173027.Mic7113_0533"/>
<gene>
    <name evidence="5" type="ORF">Mic7113_0533</name>
</gene>
<accession>K9W9F7</accession>
<dbReference type="SUPFAM" id="SSF53850">
    <property type="entry name" value="Periplasmic binding protein-like II"/>
    <property type="match status" value="1"/>
</dbReference>
<organism evidence="5 6">
    <name type="scientific">Allocoleopsis franciscana PCC 7113</name>
    <dbReference type="NCBI Taxonomy" id="1173027"/>
    <lineage>
        <taxon>Bacteria</taxon>
        <taxon>Bacillati</taxon>
        <taxon>Cyanobacteriota</taxon>
        <taxon>Cyanophyceae</taxon>
        <taxon>Coleofasciculales</taxon>
        <taxon>Coleofasciculaceae</taxon>
        <taxon>Allocoleopsis</taxon>
        <taxon>Allocoleopsis franciscana</taxon>
    </lineage>
</organism>
<dbReference type="PANTHER" id="PTHR30570:SF1">
    <property type="entry name" value="PHOSPHATE-BINDING PROTEIN PSTS"/>
    <property type="match status" value="1"/>
</dbReference>
<dbReference type="CDD" id="cd13653">
    <property type="entry name" value="PBP2_phosphate_like_1"/>
    <property type="match status" value="1"/>
</dbReference>
<dbReference type="Pfam" id="PF12849">
    <property type="entry name" value="PBP_like_2"/>
    <property type="match status" value="1"/>
</dbReference>
<keyword evidence="3" id="KW-1133">Transmembrane helix</keyword>
<evidence type="ECO:0000313" key="6">
    <source>
        <dbReference type="Proteomes" id="UP000010471"/>
    </source>
</evidence>
<dbReference type="InterPro" id="IPR050811">
    <property type="entry name" value="Phosphate_ABC_transporter"/>
</dbReference>
<dbReference type="AlphaFoldDB" id="K9W9F7"/>
<dbReference type="OrthoDB" id="454818at2"/>
<dbReference type="RefSeq" id="WP_015180615.1">
    <property type="nucleotide sequence ID" value="NC_019738.1"/>
</dbReference>
<feature type="transmembrane region" description="Helical" evidence="3">
    <location>
        <begin position="7"/>
        <end position="28"/>
    </location>
</feature>
<evidence type="ECO:0000259" key="4">
    <source>
        <dbReference type="Pfam" id="PF12849"/>
    </source>
</evidence>
<dbReference type="Gene3D" id="3.40.190.10">
    <property type="entry name" value="Periplasmic binding protein-like II"/>
    <property type="match status" value="2"/>
</dbReference>
<feature type="domain" description="PBP" evidence="4">
    <location>
        <begin position="70"/>
        <end position="298"/>
    </location>
</feature>
<reference evidence="5 6" key="1">
    <citation type="submission" date="2012-06" db="EMBL/GenBank/DDBJ databases">
        <title>Finished chromosome of genome of Microcoleus sp. PCC 7113.</title>
        <authorList>
            <consortium name="US DOE Joint Genome Institute"/>
            <person name="Gugger M."/>
            <person name="Coursin T."/>
            <person name="Rippka R."/>
            <person name="Tandeau De Marsac N."/>
            <person name="Huntemann M."/>
            <person name="Wei C.-L."/>
            <person name="Han J."/>
            <person name="Detter J.C."/>
            <person name="Han C."/>
            <person name="Tapia R."/>
            <person name="Chen A."/>
            <person name="Kyrpides N."/>
            <person name="Mavromatis K."/>
            <person name="Markowitz V."/>
            <person name="Szeto E."/>
            <person name="Ivanova N."/>
            <person name="Pagani I."/>
            <person name="Pati A."/>
            <person name="Goodwin L."/>
            <person name="Nordberg H.P."/>
            <person name="Cantor M.N."/>
            <person name="Hua S.X."/>
            <person name="Woyke T."/>
            <person name="Kerfeld C.A."/>
        </authorList>
    </citation>
    <scope>NUCLEOTIDE SEQUENCE [LARGE SCALE GENOMIC DNA]</scope>
    <source>
        <strain evidence="5 6">PCC 7113</strain>
    </source>
</reference>
<feature type="region of interest" description="Disordered" evidence="2">
    <location>
        <begin position="38"/>
        <end position="71"/>
    </location>
</feature>
<keyword evidence="6" id="KW-1185">Reference proteome</keyword>
<evidence type="ECO:0000256" key="3">
    <source>
        <dbReference type="SAM" id="Phobius"/>
    </source>
</evidence>
<evidence type="ECO:0000256" key="1">
    <source>
        <dbReference type="ARBA" id="ARBA00022729"/>
    </source>
</evidence>
<keyword evidence="3" id="KW-0472">Membrane</keyword>
<dbReference type="Proteomes" id="UP000010471">
    <property type="component" value="Chromosome"/>
</dbReference>
<evidence type="ECO:0000313" key="5">
    <source>
        <dbReference type="EMBL" id="AFZ16451.1"/>
    </source>
</evidence>
<dbReference type="HOGENOM" id="CLU_026228_5_1_3"/>
<keyword evidence="3" id="KW-0812">Transmembrane</keyword>
<dbReference type="PANTHER" id="PTHR30570">
    <property type="entry name" value="PERIPLASMIC PHOSPHATE BINDING COMPONENT OF PHOSPHATE ABC TRANSPORTER"/>
    <property type="match status" value="1"/>
</dbReference>
<evidence type="ECO:0000256" key="2">
    <source>
        <dbReference type="SAM" id="MobiDB-lite"/>
    </source>
</evidence>
<dbReference type="InterPro" id="IPR024370">
    <property type="entry name" value="PBP_domain"/>
</dbReference>
<dbReference type="eggNOG" id="COG0226">
    <property type="taxonomic scope" value="Bacteria"/>
</dbReference>
<keyword evidence="1" id="KW-0732">Signal</keyword>
<protein>
    <submittedName>
        <fullName evidence="5">Phosphate ABC transporter substrate-binding protein, PhoT family</fullName>
    </submittedName>
</protein>
<dbReference type="KEGG" id="mic:Mic7113_0533"/>
<sequence>MSQKNETTVLVLALLMTAALLGGGFWWFTRSSGSNIGNLSGDNKTPQNQPQDPNTSQPTQAFAPPTNVQSGTTIRIDGATSMVQINQALKSSFEQQFPGTTVNTNAGGSDKGIQDLIRGNVDVAAISRPLTFQETSQGLVAVPVTKDAIAIVVGDKNPFRRGLSQNQVRGIFQGQITDWSKVGGTAGTLRVINRPPNSGTHQTFQEFVLQGQNFGTTPNITTLPQDATTPLLRALGTSGIGYATYSQVVNQQTVRTVAVDGLTPEASNYPYQRTLYYVYKQPASSQVQAFLGYVTSDKGKSAIASANESSK</sequence>